<reference evidence="2 3" key="1">
    <citation type="submission" date="2024-03" db="EMBL/GenBank/DDBJ databases">
        <title>Mouse gut bacterial collection (mGBC) of GemPharmatech.</title>
        <authorList>
            <person name="He Y."/>
            <person name="Dong L."/>
            <person name="Wu D."/>
            <person name="Gao X."/>
            <person name="Lin Z."/>
        </authorList>
    </citation>
    <scope>NUCLEOTIDE SEQUENCE [LARGE SCALE GENOMIC DNA]</scope>
    <source>
        <strain evidence="2 3">54-13</strain>
    </source>
</reference>
<dbReference type="InterPro" id="IPR036397">
    <property type="entry name" value="RNaseH_sf"/>
</dbReference>
<dbReference type="InterPro" id="IPR053392">
    <property type="entry name" value="Transposase_IS30-like"/>
</dbReference>
<dbReference type="InterPro" id="IPR001584">
    <property type="entry name" value="Integrase_cat-core"/>
</dbReference>
<dbReference type="RefSeq" id="WP_369863233.1">
    <property type="nucleotide sequence ID" value="NZ_JBCLPP010000008.1"/>
</dbReference>
<proteinExistence type="predicted"/>
<feature type="non-terminal residue" evidence="2">
    <location>
        <position position="1"/>
    </location>
</feature>
<dbReference type="PROSITE" id="PS50994">
    <property type="entry name" value="INTEGRASE"/>
    <property type="match status" value="1"/>
</dbReference>
<evidence type="ECO:0000313" key="2">
    <source>
        <dbReference type="EMBL" id="MEY8244749.1"/>
    </source>
</evidence>
<keyword evidence="3" id="KW-1185">Reference proteome</keyword>
<comment type="caution">
    <text evidence="2">The sequence shown here is derived from an EMBL/GenBank/DDBJ whole genome shotgun (WGS) entry which is preliminary data.</text>
</comment>
<accession>A0ABV4CXF0</accession>
<evidence type="ECO:0000313" key="3">
    <source>
        <dbReference type="Proteomes" id="UP001565200"/>
    </source>
</evidence>
<feature type="domain" description="Integrase catalytic" evidence="1">
    <location>
        <begin position="39"/>
        <end position="205"/>
    </location>
</feature>
<dbReference type="PANTHER" id="PTHR10948">
    <property type="entry name" value="TRANSPOSASE"/>
    <property type="match status" value="1"/>
</dbReference>
<evidence type="ECO:0000259" key="1">
    <source>
        <dbReference type="PROSITE" id="PS50994"/>
    </source>
</evidence>
<dbReference type="Proteomes" id="UP001565200">
    <property type="component" value="Unassembled WGS sequence"/>
</dbReference>
<dbReference type="EMBL" id="JBCLPP010000008">
    <property type="protein sequence ID" value="MEY8244749.1"/>
    <property type="molecule type" value="Genomic_DNA"/>
</dbReference>
<dbReference type="Gene3D" id="3.30.420.10">
    <property type="entry name" value="Ribonuclease H-like superfamily/Ribonuclease H"/>
    <property type="match status" value="1"/>
</dbReference>
<dbReference type="InterPro" id="IPR012337">
    <property type="entry name" value="RNaseH-like_sf"/>
</dbReference>
<dbReference type="PANTHER" id="PTHR10948:SF23">
    <property type="entry name" value="TRANSPOSASE INSI FOR INSERTION SEQUENCE ELEMENT IS30A-RELATED"/>
    <property type="match status" value="1"/>
</dbReference>
<protein>
    <submittedName>
        <fullName evidence="2">IS30 family transposase</fullName>
    </submittedName>
</protein>
<sequence>HADTSGRLAPHMPHELKYTRRNKASRPTKATNIANRTSIHDRPQEADGTRFGDWEMDTIVDAYGHAIVTLTERSTNFILMEKLPQGRKAIPTALTVARLLFPYRKTLRTITTDNGCEFAAHLEITRRLSLKNRDKVIVYFADSYCSWQKGAIENANKIIRKYIPKKSNFDDFSDKRIMEIQKKLNRRPREKINFDTPKARFFAHVG</sequence>
<organism evidence="2 3">
    <name type="scientific">Heminiphilus faecis</name>
    <dbReference type="NCBI Taxonomy" id="2601703"/>
    <lineage>
        <taxon>Bacteria</taxon>
        <taxon>Pseudomonadati</taxon>
        <taxon>Bacteroidota</taxon>
        <taxon>Bacteroidia</taxon>
        <taxon>Bacteroidales</taxon>
        <taxon>Muribaculaceae</taxon>
        <taxon>Heminiphilus</taxon>
    </lineage>
</organism>
<dbReference type="SUPFAM" id="SSF53098">
    <property type="entry name" value="Ribonuclease H-like"/>
    <property type="match status" value="1"/>
</dbReference>
<dbReference type="InterPro" id="IPR051917">
    <property type="entry name" value="Transposase-Integrase"/>
</dbReference>
<gene>
    <name evidence="2" type="ORF">AAK873_03825</name>
</gene>
<dbReference type="NCBIfam" id="NF033563">
    <property type="entry name" value="transpos_IS30"/>
    <property type="match status" value="1"/>
</dbReference>
<name>A0ABV4CXF0_9BACT</name>